<organism evidence="1 2">
    <name type="scientific">Brevundimonas goettingensis</name>
    <dbReference type="NCBI Taxonomy" id="2774190"/>
    <lineage>
        <taxon>Bacteria</taxon>
        <taxon>Pseudomonadati</taxon>
        <taxon>Pseudomonadota</taxon>
        <taxon>Alphaproteobacteria</taxon>
        <taxon>Caulobacterales</taxon>
        <taxon>Caulobacteraceae</taxon>
        <taxon>Brevundimonas</taxon>
    </lineage>
</organism>
<dbReference type="AlphaFoldDB" id="A0A975C0T6"/>
<dbReference type="KEGG" id="bgoe:IFJ75_16410"/>
<dbReference type="RefSeq" id="WP_207869515.1">
    <property type="nucleotide sequence ID" value="NZ_CP062222.1"/>
</dbReference>
<dbReference type="Gene3D" id="3.40.50.300">
    <property type="entry name" value="P-loop containing nucleotide triphosphate hydrolases"/>
    <property type="match status" value="1"/>
</dbReference>
<evidence type="ECO:0000313" key="2">
    <source>
        <dbReference type="Proteomes" id="UP000663918"/>
    </source>
</evidence>
<dbReference type="SUPFAM" id="SSF52540">
    <property type="entry name" value="P-loop containing nucleoside triphosphate hydrolases"/>
    <property type="match status" value="1"/>
</dbReference>
<dbReference type="Proteomes" id="UP000663918">
    <property type="component" value="Chromosome"/>
</dbReference>
<protein>
    <submittedName>
        <fullName evidence="1">Kinase</fullName>
    </submittedName>
</protein>
<evidence type="ECO:0000313" key="1">
    <source>
        <dbReference type="EMBL" id="QTC90797.1"/>
    </source>
</evidence>
<dbReference type="EMBL" id="CP062222">
    <property type="protein sequence ID" value="QTC90797.1"/>
    <property type="molecule type" value="Genomic_DNA"/>
</dbReference>
<proteinExistence type="predicted"/>
<dbReference type="InterPro" id="IPR027417">
    <property type="entry name" value="P-loop_NTPase"/>
</dbReference>
<keyword evidence="1" id="KW-0808">Transferase</keyword>
<gene>
    <name evidence="1" type="ORF">IFJ75_16410</name>
</gene>
<accession>A0A975C0T6</accession>
<name>A0A975C0T6_9CAUL</name>
<keyword evidence="2" id="KW-1185">Reference proteome</keyword>
<reference evidence="1" key="1">
    <citation type="submission" date="2020-09" db="EMBL/GenBank/DDBJ databases">
        <title>Brevundimonas sp. LVF2 isolated from a puddle in Goettingen, Germany.</title>
        <authorList>
            <person name="Friedrich I."/>
            <person name="Klassen A."/>
            <person name="Hannes N."/>
            <person name="Schneider D."/>
            <person name="Hertel R."/>
            <person name="Daniel R."/>
        </authorList>
    </citation>
    <scope>NUCLEOTIDE SEQUENCE</scope>
    <source>
        <strain evidence="1">LVF2</strain>
    </source>
</reference>
<dbReference type="PANTHER" id="PTHR10285">
    <property type="entry name" value="URIDINE KINASE"/>
    <property type="match status" value="1"/>
</dbReference>
<dbReference type="GO" id="GO:0016301">
    <property type="term" value="F:kinase activity"/>
    <property type="evidence" value="ECO:0007669"/>
    <property type="project" value="UniProtKB-KW"/>
</dbReference>
<sequence length="271" mass="29393">MIDPRLEATARALIATHVRPSSEEVGHIPLIGIAGAQGSGKTTLARALAASLNGVQLSLDDVYRTKAERQALARDLHPLLETRGPPLTYDLHLLSATVAALRAAGPDTTTPLPAFDKRADDRLPIDQWPVFTGRPAVILIDGWCLGAQAQPEADLAESINDLERDRDPDGRWRHLVSDALAGDYARAFSAFDAILFLKAPSFDVVLDWRCQQEAELMGLDLDALPAPDRARIARFIQVFERITRSMLAGGIAAEATVTLDAHRAVTTLRQG</sequence>
<keyword evidence="1" id="KW-0418">Kinase</keyword>